<dbReference type="RefSeq" id="WP_046145386.1">
    <property type="nucleotide sequence ID" value="NZ_KQ033912.1"/>
</dbReference>
<evidence type="ECO:0000313" key="3">
    <source>
        <dbReference type="Proteomes" id="UP000033047"/>
    </source>
</evidence>
<sequence length="134" mass="15429">MRSKKCFMNCLLIMTVMIFCCASLSAQLRIEGATDVVEGTTATYRLVNLPSNYTSISWNTNGSSFGGDEYLRITWNYPGQGYINVVVYTSEKTYYADLTVNIRRKNFSSKEKEQKDYNDENRLDTKVLKINRDE</sequence>
<evidence type="ECO:0000313" key="2">
    <source>
        <dbReference type="EMBL" id="KKB59050.1"/>
    </source>
</evidence>
<name>A0A0F5JNA9_9BACT</name>
<dbReference type="HOGENOM" id="CLU_1894208_0_0_10"/>
<evidence type="ECO:0000256" key="1">
    <source>
        <dbReference type="SAM" id="SignalP"/>
    </source>
</evidence>
<feature type="chain" id="PRO_5002490340" description="Secreted protein" evidence="1">
    <location>
        <begin position="27"/>
        <end position="134"/>
    </location>
</feature>
<dbReference type="AlphaFoldDB" id="A0A0F5JNA9"/>
<comment type="caution">
    <text evidence="2">The sequence shown here is derived from an EMBL/GenBank/DDBJ whole genome shotgun (WGS) entry which is preliminary data.</text>
</comment>
<keyword evidence="1" id="KW-0732">Signal</keyword>
<reference evidence="2 3" key="1">
    <citation type="submission" date="2013-04" db="EMBL/GenBank/DDBJ databases">
        <title>The Genome Sequence of Parabacteroides goldsteinii DSM 19448.</title>
        <authorList>
            <consortium name="The Broad Institute Genomics Platform"/>
            <person name="Earl A."/>
            <person name="Ward D."/>
            <person name="Feldgarden M."/>
            <person name="Gevers D."/>
            <person name="Martens E."/>
            <person name="Sakamoto M."/>
            <person name="Benno Y."/>
            <person name="Song Y."/>
            <person name="Liu C."/>
            <person name="Lee J."/>
            <person name="Bolanos M."/>
            <person name="Vaisanen M.L."/>
            <person name="Finegold S.M."/>
            <person name="Walker B."/>
            <person name="Young S."/>
            <person name="Zeng Q."/>
            <person name="Gargeya S."/>
            <person name="Fitzgerald M."/>
            <person name="Haas B."/>
            <person name="Abouelleil A."/>
            <person name="Allen A.W."/>
            <person name="Alvarado L."/>
            <person name="Arachchi H.M."/>
            <person name="Berlin A.M."/>
            <person name="Chapman S.B."/>
            <person name="Gainer-Dewar J."/>
            <person name="Goldberg J."/>
            <person name="Griggs A."/>
            <person name="Gujja S."/>
            <person name="Hansen M."/>
            <person name="Howarth C."/>
            <person name="Imamovic A."/>
            <person name="Ireland A."/>
            <person name="Larimer J."/>
            <person name="McCowan C."/>
            <person name="Murphy C."/>
            <person name="Pearson M."/>
            <person name="Poon T.W."/>
            <person name="Priest M."/>
            <person name="Roberts A."/>
            <person name="Saif S."/>
            <person name="Shea T."/>
            <person name="Sisk P."/>
            <person name="Sykes S."/>
            <person name="Wortman J."/>
            <person name="Nusbaum C."/>
            <person name="Birren B."/>
        </authorList>
    </citation>
    <scope>NUCLEOTIDE SEQUENCE [LARGE SCALE GENOMIC DNA]</scope>
    <source>
        <strain evidence="2 3">DSM 19448</strain>
    </source>
</reference>
<proteinExistence type="predicted"/>
<protein>
    <recommendedName>
        <fullName evidence="4">Secreted protein</fullName>
    </recommendedName>
</protein>
<dbReference type="Proteomes" id="UP000033047">
    <property type="component" value="Unassembled WGS sequence"/>
</dbReference>
<dbReference type="EMBL" id="AQHV01000004">
    <property type="protein sequence ID" value="KKB59050.1"/>
    <property type="molecule type" value="Genomic_DNA"/>
</dbReference>
<evidence type="ECO:0008006" key="4">
    <source>
        <dbReference type="Google" id="ProtNLM"/>
    </source>
</evidence>
<dbReference type="GeneID" id="69982119"/>
<dbReference type="PATRIC" id="fig|927665.4.peg.899"/>
<accession>A0A0F5JNA9</accession>
<feature type="signal peptide" evidence="1">
    <location>
        <begin position="1"/>
        <end position="26"/>
    </location>
</feature>
<gene>
    <name evidence="2" type="ORF">HMPREF1535_00878</name>
</gene>
<organism evidence="2 3">
    <name type="scientific">Parabacteroides goldsteinii DSM 19448 = WAL 12034</name>
    <dbReference type="NCBI Taxonomy" id="927665"/>
    <lineage>
        <taxon>Bacteria</taxon>
        <taxon>Pseudomonadati</taxon>
        <taxon>Bacteroidota</taxon>
        <taxon>Bacteroidia</taxon>
        <taxon>Bacteroidales</taxon>
        <taxon>Tannerellaceae</taxon>
        <taxon>Parabacteroides</taxon>
    </lineage>
</organism>